<organism evidence="1 2">
    <name type="scientific">Actinomadura adrarensis</name>
    <dbReference type="NCBI Taxonomy" id="1819600"/>
    <lineage>
        <taxon>Bacteria</taxon>
        <taxon>Bacillati</taxon>
        <taxon>Actinomycetota</taxon>
        <taxon>Actinomycetes</taxon>
        <taxon>Streptosporangiales</taxon>
        <taxon>Thermomonosporaceae</taxon>
        <taxon>Actinomadura</taxon>
    </lineage>
</organism>
<feature type="non-terminal residue" evidence="1">
    <location>
        <position position="197"/>
    </location>
</feature>
<name>A0ABW3CFR3_9ACTN</name>
<dbReference type="EMBL" id="JBHTIR010001336">
    <property type="protein sequence ID" value="MFD0852424.1"/>
    <property type="molecule type" value="Genomic_DNA"/>
</dbReference>
<feature type="non-terminal residue" evidence="1">
    <location>
        <position position="1"/>
    </location>
</feature>
<comment type="caution">
    <text evidence="1">The sequence shown here is derived from an EMBL/GenBank/DDBJ whole genome shotgun (WGS) entry which is preliminary data.</text>
</comment>
<gene>
    <name evidence="1" type="ORF">ACFQ07_09335</name>
</gene>
<accession>A0ABW3CFR3</accession>
<dbReference type="Proteomes" id="UP001597083">
    <property type="component" value="Unassembled WGS sequence"/>
</dbReference>
<proteinExistence type="predicted"/>
<protein>
    <submittedName>
        <fullName evidence="1">Uncharacterized protein</fullName>
    </submittedName>
</protein>
<reference evidence="2" key="1">
    <citation type="journal article" date="2019" name="Int. J. Syst. Evol. Microbiol.">
        <title>The Global Catalogue of Microorganisms (GCM) 10K type strain sequencing project: providing services to taxonomists for standard genome sequencing and annotation.</title>
        <authorList>
            <consortium name="The Broad Institute Genomics Platform"/>
            <consortium name="The Broad Institute Genome Sequencing Center for Infectious Disease"/>
            <person name="Wu L."/>
            <person name="Ma J."/>
        </authorList>
    </citation>
    <scope>NUCLEOTIDE SEQUENCE [LARGE SCALE GENOMIC DNA]</scope>
    <source>
        <strain evidence="2">JCM 31696</strain>
    </source>
</reference>
<keyword evidence="2" id="KW-1185">Reference proteome</keyword>
<evidence type="ECO:0000313" key="1">
    <source>
        <dbReference type="EMBL" id="MFD0852424.1"/>
    </source>
</evidence>
<sequence>LPTGERLAALHDELRTLGEALAGYGDYVEDLDRVDAFGEEALARLTEECGRAAHFLESLQEGWLVRLREQVAQDRQWLNLWSGHAQKLREYAHKCGELRGTLSGASIELPGGFSRGETLELLRQLRERFESRKKVSPVLQRNLSQFWKATWIDGEQPRTAEDVDKVIAFVELRRLREASYRLWMDEMVVALGAPPAP</sequence>
<evidence type="ECO:0000313" key="2">
    <source>
        <dbReference type="Proteomes" id="UP001597083"/>
    </source>
</evidence>